<evidence type="ECO:0000256" key="8">
    <source>
        <dbReference type="ARBA" id="ARBA00023170"/>
    </source>
</evidence>
<dbReference type="EMBL" id="DS231925">
    <property type="protein sequence ID" value="EDS26895.1"/>
    <property type="molecule type" value="Genomic_DNA"/>
</dbReference>
<dbReference type="Pfam" id="PF02949">
    <property type="entry name" value="7tm_6"/>
    <property type="match status" value="1"/>
</dbReference>
<dbReference type="GO" id="GO:0005549">
    <property type="term" value="F:odorant binding"/>
    <property type="evidence" value="ECO:0007669"/>
    <property type="project" value="InterPro"/>
</dbReference>
<keyword evidence="2" id="KW-1003">Cell membrane</keyword>
<evidence type="ECO:0000256" key="4">
    <source>
        <dbReference type="ARBA" id="ARBA00022692"/>
    </source>
</evidence>
<keyword evidence="9" id="KW-0807">Transducer</keyword>
<feature type="transmembrane region" description="Helical" evidence="10">
    <location>
        <begin position="67"/>
        <end position="86"/>
    </location>
</feature>
<keyword evidence="7 10" id="KW-0472">Membrane</keyword>
<gene>
    <name evidence="12" type="primary">6037910</name>
    <name evidence="11" type="ORF">CpipJ_CPIJ005920</name>
</gene>
<evidence type="ECO:0000313" key="13">
    <source>
        <dbReference type="Proteomes" id="UP000002320"/>
    </source>
</evidence>
<reference evidence="11" key="1">
    <citation type="submission" date="2007-03" db="EMBL/GenBank/DDBJ databases">
        <title>Annotation of Culex pipiens quinquefasciatus.</title>
        <authorList>
            <consortium name="The Broad Institute Genome Sequencing Platform"/>
            <person name="Atkinson P.W."/>
            <person name="Hemingway J."/>
            <person name="Christensen B.M."/>
            <person name="Higgs S."/>
            <person name="Kodira C."/>
            <person name="Hannick L."/>
            <person name="Megy K."/>
            <person name="O'Leary S."/>
            <person name="Pearson M."/>
            <person name="Haas B.J."/>
            <person name="Mauceli E."/>
            <person name="Wortman J.R."/>
            <person name="Lee N.H."/>
            <person name="Guigo R."/>
            <person name="Stanke M."/>
            <person name="Alvarado L."/>
            <person name="Amedeo P."/>
            <person name="Antoine C.H."/>
            <person name="Arensburger P."/>
            <person name="Bidwell S.L."/>
            <person name="Crawford M."/>
            <person name="Camaro F."/>
            <person name="Devon K."/>
            <person name="Engels R."/>
            <person name="Hammond M."/>
            <person name="Howarth C."/>
            <person name="Koehrsen M."/>
            <person name="Lawson D."/>
            <person name="Montgomery P."/>
            <person name="Nene V."/>
            <person name="Nusbaum C."/>
            <person name="Puiu D."/>
            <person name="Romero-Severson J."/>
            <person name="Severson D.W."/>
            <person name="Shumway M."/>
            <person name="Sisk P."/>
            <person name="Stolte C."/>
            <person name="Zeng Q."/>
            <person name="Eisenstadt E."/>
            <person name="Fraser-Liggett C."/>
            <person name="Strausberg R."/>
            <person name="Galagan J."/>
            <person name="Birren B."/>
            <person name="Collins F.H."/>
        </authorList>
    </citation>
    <scope>NUCLEOTIDE SEQUENCE [LARGE SCALE GENOMIC DNA]</scope>
    <source>
        <strain evidence="11">JHB</strain>
    </source>
</reference>
<keyword evidence="3" id="KW-0716">Sensory transduction</keyword>
<feature type="transmembrane region" description="Helical" evidence="10">
    <location>
        <begin position="160"/>
        <end position="183"/>
    </location>
</feature>
<dbReference type="EnsemblMetazoa" id="CPIJ005920-RA">
    <property type="protein sequence ID" value="CPIJ005920-PA"/>
    <property type="gene ID" value="CPIJ005920"/>
</dbReference>
<evidence type="ECO:0000256" key="7">
    <source>
        <dbReference type="ARBA" id="ARBA00023136"/>
    </source>
</evidence>
<feature type="transmembrane region" description="Helical" evidence="10">
    <location>
        <begin position="35"/>
        <end position="55"/>
    </location>
</feature>
<evidence type="ECO:0000256" key="9">
    <source>
        <dbReference type="ARBA" id="ARBA00023224"/>
    </source>
</evidence>
<keyword evidence="13" id="KW-1185">Reference proteome</keyword>
<dbReference type="Proteomes" id="UP000002320">
    <property type="component" value="Unassembled WGS sequence"/>
</dbReference>
<keyword evidence="6 10" id="KW-1133">Transmembrane helix</keyword>
<feature type="transmembrane region" description="Helical" evidence="10">
    <location>
        <begin position="189"/>
        <end position="216"/>
    </location>
</feature>
<comment type="subcellular location">
    <subcellularLocation>
        <location evidence="1">Cell membrane</location>
        <topology evidence="1">Multi-pass membrane protein</topology>
    </subcellularLocation>
</comment>
<dbReference type="KEGG" id="cqu:CpipJ_CPIJ005920"/>
<organism>
    <name type="scientific">Culex quinquefasciatus</name>
    <name type="common">Southern house mosquito</name>
    <name type="synonym">Culex pungens</name>
    <dbReference type="NCBI Taxonomy" id="7176"/>
    <lineage>
        <taxon>Eukaryota</taxon>
        <taxon>Metazoa</taxon>
        <taxon>Ecdysozoa</taxon>
        <taxon>Arthropoda</taxon>
        <taxon>Hexapoda</taxon>
        <taxon>Insecta</taxon>
        <taxon>Pterygota</taxon>
        <taxon>Neoptera</taxon>
        <taxon>Endopterygota</taxon>
        <taxon>Diptera</taxon>
        <taxon>Nematocera</taxon>
        <taxon>Culicoidea</taxon>
        <taxon>Culicidae</taxon>
        <taxon>Culicinae</taxon>
        <taxon>Culicini</taxon>
        <taxon>Culex</taxon>
        <taxon>Culex</taxon>
    </lineage>
</organism>
<evidence type="ECO:0000313" key="12">
    <source>
        <dbReference type="EnsemblMetazoa" id="CPIJ005920-PA"/>
    </source>
</evidence>
<dbReference type="PANTHER" id="PTHR21137:SF35">
    <property type="entry name" value="ODORANT RECEPTOR 19A-RELATED"/>
    <property type="match status" value="1"/>
</dbReference>
<keyword evidence="5" id="KW-0552">Olfaction</keyword>
<proteinExistence type="predicted"/>
<dbReference type="AlphaFoldDB" id="B0WGD6"/>
<dbReference type="InterPro" id="IPR004117">
    <property type="entry name" value="7tm6_olfct_rcpt"/>
</dbReference>
<evidence type="ECO:0000256" key="6">
    <source>
        <dbReference type="ARBA" id="ARBA00022989"/>
    </source>
</evidence>
<protein>
    <submittedName>
        <fullName evidence="11 12">Odorant receptor 83c</fullName>
    </submittedName>
</protein>
<accession>B0WGD6</accession>
<evidence type="ECO:0000256" key="1">
    <source>
        <dbReference type="ARBA" id="ARBA00004651"/>
    </source>
</evidence>
<dbReference type="HOGENOM" id="CLU_1099417_0_0_1"/>
<dbReference type="STRING" id="7176.B0WGD6"/>
<dbReference type="VEuPathDB" id="VectorBase:CPIJ005920"/>
<evidence type="ECO:0000256" key="5">
    <source>
        <dbReference type="ARBA" id="ARBA00022725"/>
    </source>
</evidence>
<dbReference type="PANTHER" id="PTHR21137">
    <property type="entry name" value="ODORANT RECEPTOR"/>
    <property type="match status" value="1"/>
</dbReference>
<dbReference type="GO" id="GO:0004984">
    <property type="term" value="F:olfactory receptor activity"/>
    <property type="evidence" value="ECO:0007669"/>
    <property type="project" value="InterPro"/>
</dbReference>
<keyword evidence="4 10" id="KW-0812">Transmembrane</keyword>
<name>B0WGD6_CULQU</name>
<evidence type="ECO:0000256" key="10">
    <source>
        <dbReference type="SAM" id="Phobius"/>
    </source>
</evidence>
<evidence type="ECO:0000256" key="2">
    <source>
        <dbReference type="ARBA" id="ARBA00022475"/>
    </source>
</evidence>
<sequence length="253" mass="29690">MASVESFYKIRRPIIVFCKYVGAEVLTSDKWFHPMSYVLMFHMVAFNVCNFYTMIQIGSDVKQLMKTTIIVGIANQLIFKFFSLLAERRKLRSLFELAEERLYRQYQDGSQQEKEIVAKTNRFLEVFWKALLALYGSTMFVFGLWPVYVYYKDGELVPLFMYYIPMVSLESTTGYLVTMAFHIDCYTYGIVGCFLTEYAFIFLSMHALVSVDLFLLHLKELGVLLRSPREEETEDAIEQKWTSCVIDHQFCTE</sequence>
<dbReference type="GO" id="GO:0007165">
    <property type="term" value="P:signal transduction"/>
    <property type="evidence" value="ECO:0007669"/>
    <property type="project" value="UniProtKB-KW"/>
</dbReference>
<dbReference type="GO" id="GO:0005886">
    <property type="term" value="C:plasma membrane"/>
    <property type="evidence" value="ECO:0007669"/>
    <property type="project" value="UniProtKB-SubCell"/>
</dbReference>
<feature type="transmembrane region" description="Helical" evidence="10">
    <location>
        <begin position="126"/>
        <end position="148"/>
    </location>
</feature>
<reference evidence="12" key="2">
    <citation type="submission" date="2020-05" db="UniProtKB">
        <authorList>
            <consortium name="EnsemblMetazoa"/>
        </authorList>
    </citation>
    <scope>IDENTIFICATION</scope>
    <source>
        <strain evidence="12">JHB</strain>
    </source>
</reference>
<evidence type="ECO:0000256" key="3">
    <source>
        <dbReference type="ARBA" id="ARBA00022606"/>
    </source>
</evidence>
<dbReference type="InParanoid" id="B0WGD6"/>
<evidence type="ECO:0000313" key="11">
    <source>
        <dbReference type="EMBL" id="EDS26895.1"/>
    </source>
</evidence>
<keyword evidence="8 11" id="KW-0675">Receptor</keyword>
<dbReference type="eggNOG" id="ENOG502T88J">
    <property type="taxonomic scope" value="Eukaryota"/>
</dbReference>